<dbReference type="InterPro" id="IPR025714">
    <property type="entry name" value="Methyltranfer_dom"/>
</dbReference>
<evidence type="ECO:0000313" key="10">
    <source>
        <dbReference type="EMBL" id="MBE9039430.1"/>
    </source>
</evidence>
<evidence type="ECO:0000256" key="7">
    <source>
        <dbReference type="ARBA" id="ARBA00047943"/>
    </source>
</evidence>
<dbReference type="Gene3D" id="3.40.50.150">
    <property type="entry name" value="Vaccinia Virus protein VP39"/>
    <property type="match status" value="2"/>
</dbReference>
<dbReference type="Proteomes" id="UP000621799">
    <property type="component" value="Unassembled WGS sequence"/>
</dbReference>
<comment type="catalytic activity">
    <reaction evidence="7">
        <text>arsenic triglutathione + 2 [thioredoxin]-dithiol + 2 S-adenosyl-L-methionine + H2O = dimethylarsinous acid + 2 [thioredoxin]-disulfide + 3 glutathione + 2 S-adenosyl-L-homocysteine + 2 H(+)</text>
        <dbReference type="Rhea" id="RHEA:69464"/>
        <dbReference type="Rhea" id="RHEA-COMP:10698"/>
        <dbReference type="Rhea" id="RHEA-COMP:10700"/>
        <dbReference type="ChEBI" id="CHEBI:15377"/>
        <dbReference type="ChEBI" id="CHEBI:15378"/>
        <dbReference type="ChEBI" id="CHEBI:23808"/>
        <dbReference type="ChEBI" id="CHEBI:29950"/>
        <dbReference type="ChEBI" id="CHEBI:50058"/>
        <dbReference type="ChEBI" id="CHEBI:57856"/>
        <dbReference type="ChEBI" id="CHEBI:57925"/>
        <dbReference type="ChEBI" id="CHEBI:59789"/>
        <dbReference type="ChEBI" id="CHEBI:183640"/>
        <dbReference type="EC" id="2.1.1.137"/>
    </reaction>
</comment>
<comment type="catalytic activity">
    <reaction evidence="8">
        <text>arsenic triglutathione + 3 [thioredoxin]-dithiol + 3 S-adenosyl-L-methionine = trimethylarsine + 3 [thioredoxin]-disulfide + 3 glutathione + 3 S-adenosyl-L-homocysteine + 3 H(+)</text>
        <dbReference type="Rhea" id="RHEA:69432"/>
        <dbReference type="Rhea" id="RHEA-COMP:10698"/>
        <dbReference type="Rhea" id="RHEA-COMP:10700"/>
        <dbReference type="ChEBI" id="CHEBI:15378"/>
        <dbReference type="ChEBI" id="CHEBI:27130"/>
        <dbReference type="ChEBI" id="CHEBI:29950"/>
        <dbReference type="ChEBI" id="CHEBI:50058"/>
        <dbReference type="ChEBI" id="CHEBI:57856"/>
        <dbReference type="ChEBI" id="CHEBI:57925"/>
        <dbReference type="ChEBI" id="CHEBI:59789"/>
        <dbReference type="ChEBI" id="CHEBI:183640"/>
        <dbReference type="EC" id="2.1.1.137"/>
    </reaction>
</comment>
<keyword evidence="10" id="KW-0489">Methyltransferase</keyword>
<keyword evidence="2" id="KW-0949">S-adenosyl-L-methionine</keyword>
<evidence type="ECO:0000256" key="4">
    <source>
        <dbReference type="ARBA" id="ARBA00034521"/>
    </source>
</evidence>
<feature type="domain" description="Methyltransferase" evidence="9">
    <location>
        <begin position="73"/>
        <end position="154"/>
    </location>
</feature>
<reference evidence="10" key="1">
    <citation type="submission" date="2020-10" db="EMBL/GenBank/DDBJ databases">
        <authorList>
            <person name="Castelo-Branco R."/>
            <person name="Eusebio N."/>
            <person name="Adriana R."/>
            <person name="Vieira A."/>
            <person name="Brugerolle De Fraissinette N."/>
            <person name="Rezende De Castro R."/>
            <person name="Schneider M.P."/>
            <person name="Vasconcelos V."/>
            <person name="Leao P.N."/>
        </authorList>
    </citation>
    <scope>NUCLEOTIDE SEQUENCE</scope>
    <source>
        <strain evidence="10">LEGE 11467</strain>
    </source>
</reference>
<dbReference type="PANTHER" id="PTHR43675">
    <property type="entry name" value="ARSENITE METHYLTRANSFERASE"/>
    <property type="match status" value="1"/>
</dbReference>
<feature type="domain" description="Methyltransferase" evidence="9">
    <location>
        <begin position="179"/>
        <end position="261"/>
    </location>
</feature>
<keyword evidence="1" id="KW-0808">Transferase</keyword>
<dbReference type="RefSeq" id="WP_264319694.1">
    <property type="nucleotide sequence ID" value="NZ_JADEXN010000009.1"/>
</dbReference>
<evidence type="ECO:0000256" key="1">
    <source>
        <dbReference type="ARBA" id="ARBA00022679"/>
    </source>
</evidence>
<name>A0A928Z6F4_9CYAN</name>
<dbReference type="Pfam" id="PF13847">
    <property type="entry name" value="Methyltransf_31"/>
    <property type="match status" value="2"/>
</dbReference>
<protein>
    <recommendedName>
        <fullName evidence="5">Arsenite methyltransferase</fullName>
        <ecNumber evidence="4">2.1.1.137</ecNumber>
    </recommendedName>
</protein>
<dbReference type="GO" id="GO:0030791">
    <property type="term" value="F:arsenite methyltransferase activity"/>
    <property type="evidence" value="ECO:0007669"/>
    <property type="project" value="UniProtKB-EC"/>
</dbReference>
<dbReference type="EMBL" id="JADEXN010000009">
    <property type="protein sequence ID" value="MBE9039430.1"/>
    <property type="molecule type" value="Genomic_DNA"/>
</dbReference>
<evidence type="ECO:0000313" key="11">
    <source>
        <dbReference type="Proteomes" id="UP000621799"/>
    </source>
</evidence>
<organism evidence="10 11">
    <name type="scientific">Zarconia navalis LEGE 11467</name>
    <dbReference type="NCBI Taxonomy" id="1828826"/>
    <lineage>
        <taxon>Bacteria</taxon>
        <taxon>Bacillati</taxon>
        <taxon>Cyanobacteriota</taxon>
        <taxon>Cyanophyceae</taxon>
        <taxon>Oscillatoriophycideae</taxon>
        <taxon>Oscillatoriales</taxon>
        <taxon>Oscillatoriales incertae sedis</taxon>
        <taxon>Zarconia</taxon>
        <taxon>Zarconia navalis</taxon>
    </lineage>
</organism>
<dbReference type="AlphaFoldDB" id="A0A928Z6F4"/>
<accession>A0A928Z6F4</accession>
<comment type="similarity">
    <text evidence="3">Belongs to the methyltransferase superfamily. Arsenite methyltransferase family.</text>
</comment>
<sequence>MTETAATQNLTASNFAAYNIEDAVLERYQAGAQQAQASLCCPTEYDGRYLELLPSEIIEKDYGCGDPSRHVRAGETVVDLGSGGGKICYILSQKVGESGRVIGVDFNDEMLNLARKYQPEMVEKIGHDNVRFVKGKIQDLALDLDRVQTWLKENPIATLEQVTQFELYCDRLRQEQPLVESNTVDVVVSNCVLNLVRPQDKQQLFQELYRVLKRGGRVVISDIVCDEEPTPKMINDPELWSGCLSGAFREDTFLKMFEKAGFYGIEILSRQEEPWQTIDGIEFRSLTIQAFKGKEGECWERNQAVIYKGPWKQVRDDDGHIFERGQRMAVCDKTFQILTQPESPYRKDTIPVLPYEEIPLDAAKTFDCKRSSLRAPTETKGAEYRKTQTNDAPVCGEDSGCC</sequence>
<dbReference type="InterPro" id="IPR026669">
    <property type="entry name" value="Arsenite_MeTrfase-like"/>
</dbReference>
<evidence type="ECO:0000259" key="9">
    <source>
        <dbReference type="Pfam" id="PF13847"/>
    </source>
</evidence>
<keyword evidence="11" id="KW-1185">Reference proteome</keyword>
<comment type="caution">
    <text evidence="10">The sequence shown here is derived from an EMBL/GenBank/DDBJ whole genome shotgun (WGS) entry which is preliminary data.</text>
</comment>
<evidence type="ECO:0000256" key="6">
    <source>
        <dbReference type="ARBA" id="ARBA00047941"/>
    </source>
</evidence>
<comment type="catalytic activity">
    <reaction evidence="6">
        <text>arsenic triglutathione + [thioredoxin]-dithiol + S-adenosyl-L-methionine + 2 H2O = methylarsonous acid + [thioredoxin]-disulfide + 3 glutathione + S-adenosyl-L-homocysteine + H(+)</text>
        <dbReference type="Rhea" id="RHEA:69460"/>
        <dbReference type="Rhea" id="RHEA-COMP:10698"/>
        <dbReference type="Rhea" id="RHEA-COMP:10700"/>
        <dbReference type="ChEBI" id="CHEBI:15377"/>
        <dbReference type="ChEBI" id="CHEBI:15378"/>
        <dbReference type="ChEBI" id="CHEBI:17826"/>
        <dbReference type="ChEBI" id="CHEBI:29950"/>
        <dbReference type="ChEBI" id="CHEBI:50058"/>
        <dbReference type="ChEBI" id="CHEBI:57856"/>
        <dbReference type="ChEBI" id="CHEBI:57925"/>
        <dbReference type="ChEBI" id="CHEBI:59789"/>
        <dbReference type="ChEBI" id="CHEBI:183640"/>
        <dbReference type="EC" id="2.1.1.137"/>
    </reaction>
</comment>
<dbReference type="CDD" id="cd02440">
    <property type="entry name" value="AdoMet_MTases"/>
    <property type="match status" value="1"/>
</dbReference>
<dbReference type="InterPro" id="IPR029063">
    <property type="entry name" value="SAM-dependent_MTases_sf"/>
</dbReference>
<evidence type="ECO:0000256" key="3">
    <source>
        <dbReference type="ARBA" id="ARBA00034487"/>
    </source>
</evidence>
<evidence type="ECO:0000256" key="5">
    <source>
        <dbReference type="ARBA" id="ARBA00034545"/>
    </source>
</evidence>
<gene>
    <name evidence="10" type="ORF">IQ235_01290</name>
</gene>
<dbReference type="SUPFAM" id="SSF53335">
    <property type="entry name" value="S-adenosyl-L-methionine-dependent methyltransferases"/>
    <property type="match status" value="1"/>
</dbReference>
<dbReference type="EC" id="2.1.1.137" evidence="4"/>
<evidence type="ECO:0000256" key="2">
    <source>
        <dbReference type="ARBA" id="ARBA00022691"/>
    </source>
</evidence>
<proteinExistence type="inferred from homology"/>
<evidence type="ECO:0000256" key="8">
    <source>
        <dbReference type="ARBA" id="ARBA00048428"/>
    </source>
</evidence>
<dbReference type="PANTHER" id="PTHR43675:SF8">
    <property type="entry name" value="ARSENITE METHYLTRANSFERASE"/>
    <property type="match status" value="1"/>
</dbReference>
<dbReference type="GO" id="GO:0032259">
    <property type="term" value="P:methylation"/>
    <property type="evidence" value="ECO:0007669"/>
    <property type="project" value="UniProtKB-KW"/>
</dbReference>